<comment type="caution">
    <text evidence="2">The sequence shown here is derived from an EMBL/GenBank/DDBJ whole genome shotgun (WGS) entry which is preliminary data.</text>
</comment>
<organism evidence="2 3">
    <name type="scientific">Dipteronia dyeriana</name>
    <dbReference type="NCBI Taxonomy" id="168575"/>
    <lineage>
        <taxon>Eukaryota</taxon>
        <taxon>Viridiplantae</taxon>
        <taxon>Streptophyta</taxon>
        <taxon>Embryophyta</taxon>
        <taxon>Tracheophyta</taxon>
        <taxon>Spermatophyta</taxon>
        <taxon>Magnoliopsida</taxon>
        <taxon>eudicotyledons</taxon>
        <taxon>Gunneridae</taxon>
        <taxon>Pentapetalae</taxon>
        <taxon>rosids</taxon>
        <taxon>malvids</taxon>
        <taxon>Sapindales</taxon>
        <taxon>Sapindaceae</taxon>
        <taxon>Hippocastanoideae</taxon>
        <taxon>Acereae</taxon>
        <taxon>Dipteronia</taxon>
    </lineage>
</organism>
<dbReference type="Pfam" id="PF04937">
    <property type="entry name" value="DUF659"/>
    <property type="match status" value="1"/>
</dbReference>
<dbReference type="InterPro" id="IPR007021">
    <property type="entry name" value="DUF659"/>
</dbReference>
<dbReference type="AlphaFoldDB" id="A0AAD9U5B2"/>
<dbReference type="PANTHER" id="PTHR32166">
    <property type="entry name" value="OSJNBA0013A04.12 PROTEIN"/>
    <property type="match status" value="1"/>
</dbReference>
<gene>
    <name evidence="2" type="ORF">Ddye_015456</name>
</gene>
<dbReference type="Proteomes" id="UP001280121">
    <property type="component" value="Unassembled WGS sequence"/>
</dbReference>
<feature type="domain" description="DUF659" evidence="1">
    <location>
        <begin position="52"/>
        <end position="125"/>
    </location>
</feature>
<accession>A0AAD9U5B2</accession>
<evidence type="ECO:0000313" key="2">
    <source>
        <dbReference type="EMBL" id="KAK2647967.1"/>
    </source>
</evidence>
<evidence type="ECO:0000313" key="3">
    <source>
        <dbReference type="Proteomes" id="UP001280121"/>
    </source>
</evidence>
<keyword evidence="3" id="KW-1185">Reference proteome</keyword>
<feature type="non-terminal residue" evidence="2">
    <location>
        <position position="1"/>
    </location>
</feature>
<dbReference type="EMBL" id="JANJYI010000005">
    <property type="protein sequence ID" value="KAK2647967.1"/>
    <property type="molecule type" value="Genomic_DNA"/>
</dbReference>
<dbReference type="PANTHER" id="PTHR32166:SF74">
    <property type="entry name" value="OS05G0256350 PROTEIN"/>
    <property type="match status" value="1"/>
</dbReference>
<evidence type="ECO:0000259" key="1">
    <source>
        <dbReference type="Pfam" id="PF04937"/>
    </source>
</evidence>
<sequence length="126" mass="14737">ISTVKEKLKGPVCKTFARWMYDVRIPFNVVKYRSFNAFCEVVGQYCPGVKPPTYHEVRVPLSKNEVDFTRETLKVHMDEWKIYGCFILSDGWKDRRERTLINFLVNSLRGSVFFESVDALQYAKTG</sequence>
<protein>
    <recommendedName>
        <fullName evidence="1">DUF659 domain-containing protein</fullName>
    </recommendedName>
</protein>
<reference evidence="2" key="1">
    <citation type="journal article" date="2023" name="Plant J.">
        <title>Genome sequences and population genomics provide insights into the demographic history, inbreeding, and mutation load of two 'living fossil' tree species of Dipteronia.</title>
        <authorList>
            <person name="Feng Y."/>
            <person name="Comes H.P."/>
            <person name="Chen J."/>
            <person name="Zhu S."/>
            <person name="Lu R."/>
            <person name="Zhang X."/>
            <person name="Li P."/>
            <person name="Qiu J."/>
            <person name="Olsen K.M."/>
            <person name="Qiu Y."/>
        </authorList>
    </citation>
    <scope>NUCLEOTIDE SEQUENCE</scope>
    <source>
        <strain evidence="2">KIB01</strain>
    </source>
</reference>
<proteinExistence type="predicted"/>
<name>A0AAD9U5B2_9ROSI</name>